<dbReference type="EMBL" id="JACAQB010000024">
    <property type="protein sequence ID" value="NWB99571.1"/>
    <property type="molecule type" value="Genomic_DNA"/>
</dbReference>
<protein>
    <submittedName>
        <fullName evidence="1">Uncharacterized protein</fullName>
    </submittedName>
</protein>
<reference evidence="1 2" key="1">
    <citation type="submission" date="2020-04" db="EMBL/GenBank/DDBJ databases">
        <title>Molecular characterization of pseudomonads from Agaricus bisporus reveal novel blotch 2 pathogens in Western Europe.</title>
        <authorList>
            <person name="Taparia T."/>
            <person name="Krijger M."/>
            <person name="Haynes E."/>
            <person name="Elpinstone J.G."/>
            <person name="Noble R."/>
            <person name="Van Der Wolf J."/>
        </authorList>
    </citation>
    <scope>NUCLEOTIDE SEQUENCE [LARGE SCALE GENOMIC DNA]</scope>
    <source>
        <strain evidence="1 2">H7001</strain>
    </source>
</reference>
<evidence type="ECO:0000313" key="1">
    <source>
        <dbReference type="EMBL" id="NWB99571.1"/>
    </source>
</evidence>
<name>A0A7Y8C5N1_9PSED</name>
<dbReference type="AlphaFoldDB" id="A0A7Y8C5N1"/>
<organism evidence="1 2">
    <name type="scientific">Pseudomonas gingeri</name>
    <dbReference type="NCBI Taxonomy" id="117681"/>
    <lineage>
        <taxon>Bacteria</taxon>
        <taxon>Pseudomonadati</taxon>
        <taxon>Pseudomonadota</taxon>
        <taxon>Gammaproteobacteria</taxon>
        <taxon>Pseudomonadales</taxon>
        <taxon>Pseudomonadaceae</taxon>
        <taxon>Pseudomonas</taxon>
    </lineage>
</organism>
<dbReference type="Proteomes" id="UP000539985">
    <property type="component" value="Unassembled WGS sequence"/>
</dbReference>
<comment type="caution">
    <text evidence="1">The sequence shown here is derived from an EMBL/GenBank/DDBJ whole genome shotgun (WGS) entry which is preliminary data.</text>
</comment>
<evidence type="ECO:0000313" key="2">
    <source>
        <dbReference type="Proteomes" id="UP000539985"/>
    </source>
</evidence>
<gene>
    <name evidence="1" type="ORF">HX882_27160</name>
</gene>
<accession>A0A7Y8C5N1</accession>
<sequence>MDEFERQFTVVCTGVLSMPQDAPQVGYYRRTDEYVVGHVGLIEDAIARCVSRFYELHAYPNLIAAASFDPRTVEVFYTGPKAYKRNPTVFGCNDCQRVLSGVVTPSEIVWRRPCGTADEVATVENRIVELFEKASEEVCEQAYEQARLSHQKARELKGFLISPRWRAFAIKALDNTGVTCCTH</sequence>
<proteinExistence type="predicted"/>